<keyword evidence="2" id="KW-1185">Reference proteome</keyword>
<dbReference type="RefSeq" id="WP_149485931.1">
    <property type="nucleotide sequence ID" value="NZ_CP036150.1"/>
</dbReference>
<dbReference type="Proteomes" id="UP000324209">
    <property type="component" value="Chromosome"/>
</dbReference>
<name>A0A5C1QJT6_9SPIO</name>
<dbReference type="OrthoDB" id="371273at2"/>
<gene>
    <name evidence="1" type="ORF">EXM22_07545</name>
</gene>
<organism evidence="1 2">
    <name type="scientific">Oceanispirochaeta crateris</name>
    <dbReference type="NCBI Taxonomy" id="2518645"/>
    <lineage>
        <taxon>Bacteria</taxon>
        <taxon>Pseudomonadati</taxon>
        <taxon>Spirochaetota</taxon>
        <taxon>Spirochaetia</taxon>
        <taxon>Spirochaetales</taxon>
        <taxon>Spirochaetaceae</taxon>
        <taxon>Oceanispirochaeta</taxon>
    </lineage>
</organism>
<accession>A0A5C1QJT6</accession>
<evidence type="ECO:0000313" key="1">
    <source>
        <dbReference type="EMBL" id="QEN07851.1"/>
    </source>
</evidence>
<dbReference type="KEGG" id="ock:EXM22_07545"/>
<dbReference type="AlphaFoldDB" id="A0A5C1QJT6"/>
<sequence>MSGTDFERSCKQLRKKYNFESTPEFRDDLNELFTKALGEGEDFSLELFEYCVPSEAVEDKNIEKLSDMIDLFLLDYNSEFNHLVEADWIFLKDLINVWALDMDMDTVSYIMQLVLDAGVFD</sequence>
<reference evidence="1 2" key="1">
    <citation type="submission" date="2019-02" db="EMBL/GenBank/DDBJ databases">
        <title>Complete Genome Sequence and Methylome Analysis of free living Spirochaetas.</title>
        <authorList>
            <person name="Fomenkov A."/>
            <person name="Dubinina G."/>
            <person name="Leshcheva N."/>
            <person name="Mikheeva N."/>
            <person name="Grabovich M."/>
            <person name="Vincze T."/>
            <person name="Roberts R.J."/>
        </authorList>
    </citation>
    <scope>NUCLEOTIDE SEQUENCE [LARGE SCALE GENOMIC DNA]</scope>
    <source>
        <strain evidence="1 2">K2</strain>
    </source>
</reference>
<proteinExistence type="predicted"/>
<protein>
    <submittedName>
        <fullName evidence="1">Uncharacterized protein</fullName>
    </submittedName>
</protein>
<evidence type="ECO:0000313" key="2">
    <source>
        <dbReference type="Proteomes" id="UP000324209"/>
    </source>
</evidence>
<dbReference type="EMBL" id="CP036150">
    <property type="protein sequence ID" value="QEN07851.1"/>
    <property type="molecule type" value="Genomic_DNA"/>
</dbReference>